<keyword evidence="1" id="KW-0812">Transmembrane</keyword>
<protein>
    <submittedName>
        <fullName evidence="4">Mammalian cell entry protein</fullName>
    </submittedName>
</protein>
<evidence type="ECO:0000259" key="2">
    <source>
        <dbReference type="Pfam" id="PF02470"/>
    </source>
</evidence>
<sequence length="343" mass="36710">MRAKLIHDAVRLAVFLIVCLLGVFGLFAVFGQLRFGEETNSYNAEFNNVTGLENGDFVRIAGVEVGQVKKVAIQPNTTVLVNFTADRSVVLTKGSRAVIRYDDLIGGRYLALVEGAGGTEKLKPGDTIPMSRTAPALDLDALIGGFRPLLRALEPDQVNALSGQLIQALQGQGATINSFLAQTAALTTTLADRDQLIGEVIINLNVVLGSLGDQNDQFGKAVDAVAELVEGLQSRKEDITKGVAYTNAAAASIADLLAQARPPLVKTIGETDRTAGIVVADHEYFDNLLNTLPDAYQALSRQGIYGDFFSFYLCEIVLKLNGKGGQPVYVRVADQPTGRCTPR</sequence>
<gene>
    <name evidence="4" type="ORF">B8W66_10290</name>
</gene>
<evidence type="ECO:0000313" key="4">
    <source>
        <dbReference type="EMBL" id="OSC41121.1"/>
    </source>
</evidence>
<evidence type="ECO:0000256" key="1">
    <source>
        <dbReference type="SAM" id="Phobius"/>
    </source>
</evidence>
<keyword evidence="1" id="KW-1133">Transmembrane helix</keyword>
<evidence type="ECO:0000313" key="5">
    <source>
        <dbReference type="Proteomes" id="UP000193247"/>
    </source>
</evidence>
<reference evidence="4 5" key="1">
    <citation type="submission" date="2017-04" db="EMBL/GenBank/DDBJ databases">
        <title>The new phylogeny of genus Mycobacterium.</title>
        <authorList>
            <person name="Tortoli E."/>
            <person name="Trovato A."/>
            <person name="Cirillo D.M."/>
        </authorList>
    </citation>
    <scope>NUCLEOTIDE SEQUENCE [LARGE SCALE GENOMIC DNA]</scope>
    <source>
        <strain evidence="4 5">TBL 1200985</strain>
    </source>
</reference>
<keyword evidence="1" id="KW-0472">Membrane</keyword>
<name>A0A1X2LVQ8_9MYCO</name>
<dbReference type="PANTHER" id="PTHR33371:SF17">
    <property type="entry name" value="MCE-FAMILY PROTEIN MCE1B"/>
    <property type="match status" value="1"/>
</dbReference>
<dbReference type="InterPro" id="IPR052336">
    <property type="entry name" value="MlaD_Phospholipid_Transporter"/>
</dbReference>
<accession>A0A1X2LVQ8</accession>
<dbReference type="InterPro" id="IPR024516">
    <property type="entry name" value="Mce_C"/>
</dbReference>
<dbReference type="OrthoDB" id="338143at2"/>
<dbReference type="InterPro" id="IPR005693">
    <property type="entry name" value="Mce"/>
</dbReference>
<proteinExistence type="predicted"/>
<dbReference type="EMBL" id="NCXP01000009">
    <property type="protein sequence ID" value="OSC41121.1"/>
    <property type="molecule type" value="Genomic_DNA"/>
</dbReference>
<keyword evidence="5" id="KW-1185">Reference proteome</keyword>
<dbReference type="Pfam" id="PF02470">
    <property type="entry name" value="MlaD"/>
    <property type="match status" value="1"/>
</dbReference>
<comment type="caution">
    <text evidence="4">The sequence shown here is derived from an EMBL/GenBank/DDBJ whole genome shotgun (WGS) entry which is preliminary data.</text>
</comment>
<dbReference type="Proteomes" id="UP000193247">
    <property type="component" value="Unassembled WGS sequence"/>
</dbReference>
<evidence type="ECO:0000259" key="3">
    <source>
        <dbReference type="Pfam" id="PF11887"/>
    </source>
</evidence>
<organism evidence="4 5">
    <name type="scientific">Mycobacterium decipiens</name>
    <dbReference type="NCBI Taxonomy" id="1430326"/>
    <lineage>
        <taxon>Bacteria</taxon>
        <taxon>Bacillati</taxon>
        <taxon>Actinomycetota</taxon>
        <taxon>Actinomycetes</taxon>
        <taxon>Mycobacteriales</taxon>
        <taxon>Mycobacteriaceae</taxon>
        <taxon>Mycobacterium</taxon>
    </lineage>
</organism>
<dbReference type="PANTHER" id="PTHR33371">
    <property type="entry name" value="INTERMEMBRANE PHOSPHOLIPID TRANSPORT SYSTEM BINDING PROTEIN MLAD-RELATED"/>
    <property type="match status" value="1"/>
</dbReference>
<dbReference type="AlphaFoldDB" id="A0A1X2LVQ8"/>
<dbReference type="InterPro" id="IPR003399">
    <property type="entry name" value="Mce/MlaD"/>
</dbReference>
<feature type="transmembrane region" description="Helical" evidence="1">
    <location>
        <begin position="12"/>
        <end position="33"/>
    </location>
</feature>
<feature type="domain" description="Mammalian cell entry C-terminal" evidence="3">
    <location>
        <begin position="120"/>
        <end position="329"/>
    </location>
</feature>
<dbReference type="GO" id="GO:0005576">
    <property type="term" value="C:extracellular region"/>
    <property type="evidence" value="ECO:0007669"/>
    <property type="project" value="TreeGrafter"/>
</dbReference>
<dbReference type="STRING" id="1430326.B8W66_10290"/>
<dbReference type="Pfam" id="PF11887">
    <property type="entry name" value="Mce4_CUP1"/>
    <property type="match status" value="1"/>
</dbReference>
<dbReference type="NCBIfam" id="TIGR00996">
    <property type="entry name" value="Mtu_fam_mce"/>
    <property type="match status" value="1"/>
</dbReference>
<dbReference type="RefSeq" id="WP_085324927.1">
    <property type="nucleotide sequence ID" value="NZ_NCXP01000009.1"/>
</dbReference>
<feature type="domain" description="Mce/MlaD" evidence="2">
    <location>
        <begin position="39"/>
        <end position="115"/>
    </location>
</feature>
<dbReference type="GO" id="GO:0051701">
    <property type="term" value="P:biological process involved in interaction with host"/>
    <property type="evidence" value="ECO:0007669"/>
    <property type="project" value="TreeGrafter"/>
</dbReference>